<protein>
    <submittedName>
        <fullName evidence="2">Uncharacterized protein</fullName>
    </submittedName>
</protein>
<keyword evidence="1" id="KW-0472">Membrane</keyword>
<organism evidence="2 3">
    <name type="scientific">Microvirga aerophila</name>
    <dbReference type="NCBI Taxonomy" id="670291"/>
    <lineage>
        <taxon>Bacteria</taxon>
        <taxon>Pseudomonadati</taxon>
        <taxon>Pseudomonadota</taxon>
        <taxon>Alphaproteobacteria</taxon>
        <taxon>Hyphomicrobiales</taxon>
        <taxon>Methylobacteriaceae</taxon>
        <taxon>Microvirga</taxon>
    </lineage>
</organism>
<accession>A0A512BMX0</accession>
<evidence type="ECO:0000313" key="2">
    <source>
        <dbReference type="EMBL" id="GEO13245.1"/>
    </source>
</evidence>
<dbReference type="EMBL" id="BJYU01000008">
    <property type="protein sequence ID" value="GEO13245.1"/>
    <property type="molecule type" value="Genomic_DNA"/>
</dbReference>
<feature type="transmembrane region" description="Helical" evidence="1">
    <location>
        <begin position="43"/>
        <end position="69"/>
    </location>
</feature>
<name>A0A512BMX0_9HYPH</name>
<evidence type="ECO:0000313" key="3">
    <source>
        <dbReference type="Proteomes" id="UP000321085"/>
    </source>
</evidence>
<keyword evidence="3" id="KW-1185">Reference proteome</keyword>
<evidence type="ECO:0000256" key="1">
    <source>
        <dbReference type="SAM" id="Phobius"/>
    </source>
</evidence>
<gene>
    <name evidence="2" type="ORF">MAE02_09410</name>
</gene>
<proteinExistence type="predicted"/>
<keyword evidence="1" id="KW-1133">Transmembrane helix</keyword>
<sequence>MIARRKEWNTSGLALLGAGIGALVGGVHEIGEAYLHSPTEQESFAYMLAEIAASMIIGALFFASVSIAYNLMVRTITEKKPDTAKRWDPVGLAFIGAGVGLMLVVVHEAFVIFSGDFNDVDPFTHIMVEMIILAIVGALAFAAIAEIRNRLWRS</sequence>
<feature type="transmembrane region" description="Helical" evidence="1">
    <location>
        <begin position="12"/>
        <end position="31"/>
    </location>
</feature>
<dbReference type="Proteomes" id="UP000321085">
    <property type="component" value="Unassembled WGS sequence"/>
</dbReference>
<keyword evidence="1" id="KW-0812">Transmembrane</keyword>
<dbReference type="AlphaFoldDB" id="A0A512BMX0"/>
<feature type="transmembrane region" description="Helical" evidence="1">
    <location>
        <begin position="90"/>
        <end position="113"/>
    </location>
</feature>
<comment type="caution">
    <text evidence="2">The sequence shown here is derived from an EMBL/GenBank/DDBJ whole genome shotgun (WGS) entry which is preliminary data.</text>
</comment>
<reference evidence="2 3" key="1">
    <citation type="submission" date="2019-07" db="EMBL/GenBank/DDBJ databases">
        <title>Whole genome shotgun sequence of Microvirga aerophila NBRC 106136.</title>
        <authorList>
            <person name="Hosoyama A."/>
            <person name="Uohara A."/>
            <person name="Ohji S."/>
            <person name="Ichikawa N."/>
        </authorList>
    </citation>
    <scope>NUCLEOTIDE SEQUENCE [LARGE SCALE GENOMIC DNA]</scope>
    <source>
        <strain evidence="2 3">NBRC 106136</strain>
    </source>
</reference>
<feature type="transmembrane region" description="Helical" evidence="1">
    <location>
        <begin position="125"/>
        <end position="145"/>
    </location>
</feature>